<feature type="compositionally biased region" description="Polar residues" evidence="1">
    <location>
        <begin position="11"/>
        <end position="25"/>
    </location>
</feature>
<dbReference type="Pfam" id="PF07883">
    <property type="entry name" value="Cupin_2"/>
    <property type="match status" value="1"/>
</dbReference>
<dbReference type="eggNOG" id="COG1917">
    <property type="taxonomic scope" value="Bacteria"/>
</dbReference>
<feature type="region of interest" description="Disordered" evidence="1">
    <location>
        <begin position="1"/>
        <end position="33"/>
    </location>
</feature>
<reference evidence="3" key="1">
    <citation type="submission" date="2006-09" db="EMBL/GenBank/DDBJ databases">
        <title>Complete sequence of Rhodopseudomonas palustris BisA53.</title>
        <authorList>
            <consortium name="US DOE Joint Genome Institute"/>
            <person name="Copeland A."/>
            <person name="Lucas S."/>
            <person name="Lapidus A."/>
            <person name="Barry K."/>
            <person name="Detter J.C."/>
            <person name="Glavina del Rio T."/>
            <person name="Hammon N."/>
            <person name="Israni S."/>
            <person name="Dalin E."/>
            <person name="Tice H."/>
            <person name="Pitluck S."/>
            <person name="Chain P."/>
            <person name="Malfatti S."/>
            <person name="Shin M."/>
            <person name="Vergez L."/>
            <person name="Schmutz J."/>
            <person name="Larimer F."/>
            <person name="Land M."/>
            <person name="Hauser L."/>
            <person name="Pelletier D.A."/>
            <person name="Kyrpides N."/>
            <person name="Kim E."/>
            <person name="Harwood C.S."/>
            <person name="Oda Y."/>
            <person name="Richardson P."/>
        </authorList>
    </citation>
    <scope>NUCLEOTIDE SEQUENCE [LARGE SCALE GENOMIC DNA]</scope>
    <source>
        <strain evidence="3">BisA53</strain>
    </source>
</reference>
<feature type="domain" description="Cupin type-2" evidence="2">
    <location>
        <begin position="75"/>
        <end position="135"/>
    </location>
</feature>
<accession>Q07KC7</accession>
<dbReference type="CDD" id="cd02222">
    <property type="entry name" value="cupin_TM1459-like"/>
    <property type="match status" value="1"/>
</dbReference>
<dbReference type="Gene3D" id="2.60.120.10">
    <property type="entry name" value="Jelly Rolls"/>
    <property type="match status" value="1"/>
</dbReference>
<sequence length="173" mass="18892">MARHEAIVEPAQSTHTSGAHTSGAQAQPGVRPTTAAGRWRDVEMMAYKQDDAAPFRDVTRQLLFSDPRLACEWRYFEVAAGGYSTLEKHDHVHGVMIHRGKGQCLVGHHVSDVAVGDLVFIPPQTWHQFRANAGDVLGFLCLVNAERDRPQLPGDGDLAALRADPAIADFLSS</sequence>
<dbReference type="SUPFAM" id="SSF51182">
    <property type="entry name" value="RmlC-like cupins"/>
    <property type="match status" value="1"/>
</dbReference>
<gene>
    <name evidence="3" type="ordered locus">RPE_3677</name>
</gene>
<dbReference type="InterPro" id="IPR014710">
    <property type="entry name" value="RmlC-like_jellyroll"/>
</dbReference>
<dbReference type="EMBL" id="CP000463">
    <property type="protein sequence ID" value="ABJ07607.1"/>
    <property type="molecule type" value="Genomic_DNA"/>
</dbReference>
<evidence type="ECO:0000313" key="3">
    <source>
        <dbReference type="EMBL" id="ABJ07607.1"/>
    </source>
</evidence>
<organism evidence="3">
    <name type="scientific">Rhodopseudomonas palustris (strain BisA53)</name>
    <dbReference type="NCBI Taxonomy" id="316055"/>
    <lineage>
        <taxon>Bacteria</taxon>
        <taxon>Pseudomonadati</taxon>
        <taxon>Pseudomonadota</taxon>
        <taxon>Alphaproteobacteria</taxon>
        <taxon>Hyphomicrobiales</taxon>
        <taxon>Nitrobacteraceae</taxon>
        <taxon>Rhodopseudomonas</taxon>
    </lineage>
</organism>
<dbReference type="STRING" id="316055.RPE_3677"/>
<dbReference type="AlphaFoldDB" id="Q07KC7"/>
<dbReference type="KEGG" id="rpe:RPE_3677"/>
<dbReference type="OrthoDB" id="1551122at2"/>
<evidence type="ECO:0000259" key="2">
    <source>
        <dbReference type="Pfam" id="PF07883"/>
    </source>
</evidence>
<dbReference type="InterPro" id="IPR011051">
    <property type="entry name" value="RmlC_Cupin_sf"/>
</dbReference>
<protein>
    <submittedName>
        <fullName evidence="3">Cupin 2, conserved barrel domain protein</fullName>
    </submittedName>
</protein>
<proteinExistence type="predicted"/>
<name>Q07KC7_RHOP5</name>
<evidence type="ECO:0000256" key="1">
    <source>
        <dbReference type="SAM" id="MobiDB-lite"/>
    </source>
</evidence>
<dbReference type="DNASU" id="4361367"/>
<dbReference type="InterPro" id="IPR013096">
    <property type="entry name" value="Cupin_2"/>
</dbReference>
<dbReference type="HOGENOM" id="CLU_116722_1_0_5"/>